<evidence type="ECO:0000313" key="4">
    <source>
        <dbReference type="EMBL" id="HGU31409.1"/>
    </source>
</evidence>
<sequence>MDRESYLEQELVHFNLLEKAKDILLNLGKGSAVSYIRSNYHLLSKIYHPDLNPEATKLASIEMKRLNRLSHIIQQMQDEEIIDFLQSRMVPSSDPRQRLLLVEDDVVLLDLFQKVLEIEGYCVQSATDGQHGLNLFPIFQPDLVLTDVVMPVMNGIDMVRRMRGHQPDVRVIYFSGFLGMESVCQGISEEINRQSCMVLSKPFKISELLEAVQTLLQPVNFHPFVRGIHCSSIHPLCELTPERKRIHRRKMSPAGEWFR</sequence>
<name>A0A7C4RGN8_9BACT</name>
<dbReference type="AlphaFoldDB" id="A0A7C4RGN8"/>
<feature type="domain" description="Response regulatory" evidence="3">
    <location>
        <begin position="98"/>
        <end position="216"/>
    </location>
</feature>
<comment type="caution">
    <text evidence="4">The sequence shown here is derived from an EMBL/GenBank/DDBJ whole genome shotgun (WGS) entry which is preliminary data.</text>
</comment>
<dbReference type="PANTHER" id="PTHR44591:SF3">
    <property type="entry name" value="RESPONSE REGULATORY DOMAIN-CONTAINING PROTEIN"/>
    <property type="match status" value="1"/>
</dbReference>
<dbReference type="GO" id="GO:0000160">
    <property type="term" value="P:phosphorelay signal transduction system"/>
    <property type="evidence" value="ECO:0007669"/>
    <property type="project" value="InterPro"/>
</dbReference>
<dbReference type="InterPro" id="IPR001789">
    <property type="entry name" value="Sig_transdc_resp-reg_receiver"/>
</dbReference>
<gene>
    <name evidence="4" type="ORF">ENS29_00965</name>
</gene>
<dbReference type="PANTHER" id="PTHR44591">
    <property type="entry name" value="STRESS RESPONSE REGULATOR PROTEIN 1"/>
    <property type="match status" value="1"/>
</dbReference>
<accession>A0A7C4RGN8</accession>
<evidence type="ECO:0000256" key="2">
    <source>
        <dbReference type="PROSITE-ProRule" id="PRU00169"/>
    </source>
</evidence>
<feature type="modified residue" description="4-aspartylphosphate" evidence="2">
    <location>
        <position position="147"/>
    </location>
</feature>
<dbReference type="InterPro" id="IPR050595">
    <property type="entry name" value="Bact_response_regulator"/>
</dbReference>
<dbReference type="PROSITE" id="PS50110">
    <property type="entry name" value="RESPONSE_REGULATORY"/>
    <property type="match status" value="1"/>
</dbReference>
<dbReference type="EMBL" id="DSUH01000021">
    <property type="protein sequence ID" value="HGU31409.1"/>
    <property type="molecule type" value="Genomic_DNA"/>
</dbReference>
<reference evidence="4" key="1">
    <citation type="journal article" date="2020" name="mSystems">
        <title>Genome- and Community-Level Interaction Insights into Carbon Utilization and Element Cycling Functions of Hydrothermarchaeota in Hydrothermal Sediment.</title>
        <authorList>
            <person name="Zhou Z."/>
            <person name="Liu Y."/>
            <person name="Xu W."/>
            <person name="Pan J."/>
            <person name="Luo Z.H."/>
            <person name="Li M."/>
        </authorList>
    </citation>
    <scope>NUCLEOTIDE SEQUENCE [LARGE SCALE GENOMIC DNA]</scope>
    <source>
        <strain evidence="4">SpSt-477</strain>
    </source>
</reference>
<dbReference type="InterPro" id="IPR011006">
    <property type="entry name" value="CheY-like_superfamily"/>
</dbReference>
<proteinExistence type="predicted"/>
<evidence type="ECO:0000256" key="1">
    <source>
        <dbReference type="ARBA" id="ARBA00022553"/>
    </source>
</evidence>
<dbReference type="InterPro" id="IPR036869">
    <property type="entry name" value="J_dom_sf"/>
</dbReference>
<dbReference type="Gene3D" id="3.40.50.2300">
    <property type="match status" value="1"/>
</dbReference>
<dbReference type="SMART" id="SM00448">
    <property type="entry name" value="REC"/>
    <property type="match status" value="1"/>
</dbReference>
<dbReference type="SUPFAM" id="SSF46565">
    <property type="entry name" value="Chaperone J-domain"/>
    <property type="match status" value="1"/>
</dbReference>
<protein>
    <submittedName>
        <fullName evidence="4">Response regulator</fullName>
    </submittedName>
</protein>
<dbReference type="Pfam" id="PF00072">
    <property type="entry name" value="Response_reg"/>
    <property type="match status" value="1"/>
</dbReference>
<dbReference type="SUPFAM" id="SSF52172">
    <property type="entry name" value="CheY-like"/>
    <property type="match status" value="1"/>
</dbReference>
<organism evidence="4">
    <name type="scientific">Desulfatirhabdium butyrativorans</name>
    <dbReference type="NCBI Taxonomy" id="340467"/>
    <lineage>
        <taxon>Bacteria</taxon>
        <taxon>Pseudomonadati</taxon>
        <taxon>Thermodesulfobacteriota</taxon>
        <taxon>Desulfobacteria</taxon>
        <taxon>Desulfobacterales</taxon>
        <taxon>Desulfatirhabdiaceae</taxon>
        <taxon>Desulfatirhabdium</taxon>
    </lineage>
</organism>
<keyword evidence="1 2" id="KW-0597">Phosphoprotein</keyword>
<evidence type="ECO:0000259" key="3">
    <source>
        <dbReference type="PROSITE" id="PS50110"/>
    </source>
</evidence>